<name>A0ABP9J472_9ACTN</name>
<evidence type="ECO:0000313" key="1">
    <source>
        <dbReference type="EMBL" id="GAA5020069.1"/>
    </source>
</evidence>
<keyword evidence="2" id="KW-1185">Reference proteome</keyword>
<organism evidence="1 2">
    <name type="scientific">Streptomyces siamensis</name>
    <dbReference type="NCBI Taxonomy" id="1274986"/>
    <lineage>
        <taxon>Bacteria</taxon>
        <taxon>Bacillati</taxon>
        <taxon>Actinomycetota</taxon>
        <taxon>Actinomycetes</taxon>
        <taxon>Kitasatosporales</taxon>
        <taxon>Streptomycetaceae</taxon>
        <taxon>Streptomyces</taxon>
    </lineage>
</organism>
<reference evidence="2" key="1">
    <citation type="journal article" date="2019" name="Int. J. Syst. Evol. Microbiol.">
        <title>The Global Catalogue of Microorganisms (GCM) 10K type strain sequencing project: providing services to taxonomists for standard genome sequencing and annotation.</title>
        <authorList>
            <consortium name="The Broad Institute Genomics Platform"/>
            <consortium name="The Broad Institute Genome Sequencing Center for Infectious Disease"/>
            <person name="Wu L."/>
            <person name="Ma J."/>
        </authorList>
    </citation>
    <scope>NUCLEOTIDE SEQUENCE [LARGE SCALE GENOMIC DNA]</scope>
    <source>
        <strain evidence="2">JCM 18409</strain>
    </source>
</reference>
<gene>
    <name evidence="1" type="ORF">GCM10023335_49380</name>
</gene>
<comment type="caution">
    <text evidence="1">The sequence shown here is derived from an EMBL/GenBank/DDBJ whole genome shotgun (WGS) entry which is preliminary data.</text>
</comment>
<protein>
    <recommendedName>
        <fullName evidence="3">TerD family protein</fullName>
    </recommendedName>
</protein>
<evidence type="ECO:0008006" key="3">
    <source>
        <dbReference type="Google" id="ProtNLM"/>
    </source>
</evidence>
<proteinExistence type="predicted"/>
<sequence>MAHPKTPVRRLTRLCEHAGMALSPESLVVRHTHRIPFPAGPTGEGAVAARQFDAALLSVGFKLSADLLAHLSQRTVGTVVDNAVRTLGTVREMVGDHVRHNVYFIDFPANVPDTFDFWMRCVAEALDDDTSRAGTLAQLRDGVLNLLTLPSYGTYRHTYEEMLAAHDELIAAAGDRVTVLHLGDGLDDEVTALYLALAGSTTPLNDDDLGDLRTLAELCADGPQPEAIPIRESRAVVNRARLGVGADLLLDTVTDVLRLACALSDGDVTLREPTRFRGLSRPVRRALLAGLDSVVAAAPAKLADVHAHREAFKRLGERLHPHEYPRLPYAAEVFAVARGEKEARSFDSHVEELLGMNDVTGATRLLKSAPGKLFRSLDRLLRLALTQEEREAVVATAEEVVPLVSGRVVLSVREHFHNRAGDTGERRVFVNRLGSAWVTADSRPPVLPPERGRLIDALDAEMRRRLPDPGHLLIDPDVLDVALPLSGRATAGGFGVLPRGSVSHVDGELLRFFVYWKQAAHDTDYDLSALLLDDAYRTVTWLSYTALSDVEGEHSGDITEAPDGASEFIDLRLGAARGSCIVPQVNIFSGEGFEEVEESFFGFMLRDAEQRGRPFEPRTVRMKSELRGPGRVALPLAFRRGSDGRWHAKWLHLYLRGTPSANRVEENRVSVATLLRGIVERDQLTVRYLTGLMAEGATTVTTWDGTAVPDGPVTFVGLERPDGLHRGSRVITPENLRDLIPD</sequence>
<dbReference type="EMBL" id="BAABKB010000021">
    <property type="protein sequence ID" value="GAA5020069.1"/>
    <property type="molecule type" value="Genomic_DNA"/>
</dbReference>
<accession>A0ABP9J472</accession>
<evidence type="ECO:0000313" key="2">
    <source>
        <dbReference type="Proteomes" id="UP001501759"/>
    </source>
</evidence>
<dbReference type="Proteomes" id="UP001501759">
    <property type="component" value="Unassembled WGS sequence"/>
</dbReference>